<accession>A0A4Y7RQF7</accession>
<keyword evidence="2" id="KW-1185">Reference proteome</keyword>
<dbReference type="AlphaFoldDB" id="A0A4Y7RQF7"/>
<dbReference type="Gene3D" id="1.10.10.10">
    <property type="entry name" value="Winged helix-like DNA-binding domain superfamily/Winged helix DNA-binding domain"/>
    <property type="match status" value="1"/>
</dbReference>
<reference evidence="1 2" key="1">
    <citation type="journal article" date="2018" name="Environ. Microbiol.">
        <title>Novel energy conservation strategies and behaviour of Pelotomaculum schinkii driving syntrophic propionate catabolism.</title>
        <authorList>
            <person name="Hidalgo-Ahumada C.A.P."/>
            <person name="Nobu M.K."/>
            <person name="Narihiro T."/>
            <person name="Tamaki H."/>
            <person name="Liu W.T."/>
            <person name="Kamagata Y."/>
            <person name="Stams A.J.M."/>
            <person name="Imachi H."/>
            <person name="Sousa D.Z."/>
        </authorList>
    </citation>
    <scope>NUCLEOTIDE SEQUENCE [LARGE SCALE GENOMIC DNA]</scope>
    <source>
        <strain evidence="1 2">MGP</strain>
    </source>
</reference>
<protein>
    <submittedName>
        <fullName evidence="1">Putative HTH-type transcriptional regulator</fullName>
    </submittedName>
</protein>
<dbReference type="InterPro" id="IPR000944">
    <property type="entry name" value="Tscrpt_reg_Rrf2"/>
</dbReference>
<dbReference type="InterPro" id="IPR036388">
    <property type="entry name" value="WH-like_DNA-bd_sf"/>
</dbReference>
<dbReference type="RefSeq" id="WP_134214123.1">
    <property type="nucleotide sequence ID" value="NZ_QFFZ01000025.1"/>
</dbReference>
<dbReference type="Pfam" id="PF02082">
    <property type="entry name" value="Rrf2"/>
    <property type="match status" value="1"/>
</dbReference>
<dbReference type="PANTHER" id="PTHR33221">
    <property type="entry name" value="WINGED HELIX-TURN-HELIX TRANSCRIPTIONAL REGULATOR, RRF2 FAMILY"/>
    <property type="match status" value="1"/>
</dbReference>
<dbReference type="EMBL" id="QFFZ01000025">
    <property type="protein sequence ID" value="TEB10497.1"/>
    <property type="molecule type" value="Genomic_DNA"/>
</dbReference>
<dbReference type="GO" id="GO:0003700">
    <property type="term" value="F:DNA-binding transcription factor activity"/>
    <property type="evidence" value="ECO:0007669"/>
    <property type="project" value="TreeGrafter"/>
</dbReference>
<dbReference type="NCBIfam" id="TIGR00738">
    <property type="entry name" value="rrf2_super"/>
    <property type="match status" value="1"/>
</dbReference>
<organism evidence="1 2">
    <name type="scientific">Pelotomaculum propionicicum</name>
    <dbReference type="NCBI Taxonomy" id="258475"/>
    <lineage>
        <taxon>Bacteria</taxon>
        <taxon>Bacillati</taxon>
        <taxon>Bacillota</taxon>
        <taxon>Clostridia</taxon>
        <taxon>Eubacteriales</taxon>
        <taxon>Desulfotomaculaceae</taxon>
        <taxon>Pelotomaculum</taxon>
    </lineage>
</organism>
<dbReference type="InterPro" id="IPR036390">
    <property type="entry name" value="WH_DNA-bd_sf"/>
</dbReference>
<name>A0A4Y7RQF7_9FIRM</name>
<dbReference type="OrthoDB" id="9808360at2"/>
<gene>
    <name evidence="1" type="ORF">Pmgp_02296</name>
</gene>
<evidence type="ECO:0000313" key="1">
    <source>
        <dbReference type="EMBL" id="TEB10497.1"/>
    </source>
</evidence>
<comment type="caution">
    <text evidence="1">The sequence shown here is derived from an EMBL/GenBank/DDBJ whole genome shotgun (WGS) entry which is preliminary data.</text>
</comment>
<proteinExistence type="predicted"/>
<dbReference type="PROSITE" id="PS51197">
    <property type="entry name" value="HTH_RRF2_2"/>
    <property type="match status" value="1"/>
</dbReference>
<dbReference type="GO" id="GO:0005829">
    <property type="term" value="C:cytosol"/>
    <property type="evidence" value="ECO:0007669"/>
    <property type="project" value="TreeGrafter"/>
</dbReference>
<dbReference type="Proteomes" id="UP000297597">
    <property type="component" value="Unassembled WGS sequence"/>
</dbReference>
<evidence type="ECO:0000313" key="2">
    <source>
        <dbReference type="Proteomes" id="UP000297597"/>
    </source>
</evidence>
<dbReference type="PANTHER" id="PTHR33221:SF2">
    <property type="entry name" value="TRANSCRIPTIONAL REGULATOR"/>
    <property type="match status" value="1"/>
</dbReference>
<sequence>MQLTRKTEYAVRTLLELVSRPWGELVQTCEIAETKDIPEPFLNKTIRDLARAGFVETRRGKMGGVRLIKPGDSFTMADVVETIEGPLAINPCLRDSYSCINKSSCSVRQFLMESQARFVEHLNSKTFAELIGQDCEK</sequence>
<dbReference type="SUPFAM" id="SSF46785">
    <property type="entry name" value="Winged helix' DNA-binding domain"/>
    <property type="match status" value="1"/>
</dbReference>